<dbReference type="EMBL" id="JAPFFF010000009">
    <property type="protein sequence ID" value="KAK8882550.1"/>
    <property type="molecule type" value="Genomic_DNA"/>
</dbReference>
<gene>
    <name evidence="1" type="ORF">M9Y10_045192</name>
</gene>
<reference evidence="1 2" key="1">
    <citation type="submission" date="2024-04" db="EMBL/GenBank/DDBJ databases">
        <title>Tritrichomonas musculus Genome.</title>
        <authorList>
            <person name="Alves-Ferreira E."/>
            <person name="Grigg M."/>
            <person name="Lorenzi H."/>
            <person name="Galac M."/>
        </authorList>
    </citation>
    <scope>NUCLEOTIDE SEQUENCE [LARGE SCALE GENOMIC DNA]</scope>
    <source>
        <strain evidence="1 2">EAF2021</strain>
    </source>
</reference>
<evidence type="ECO:0008006" key="3">
    <source>
        <dbReference type="Google" id="ProtNLM"/>
    </source>
</evidence>
<protein>
    <recommendedName>
        <fullName evidence="3">Mediator complex subunit 14</fullName>
    </recommendedName>
</protein>
<comment type="caution">
    <text evidence="1">The sequence shown here is derived from an EMBL/GenBank/DDBJ whole genome shotgun (WGS) entry which is preliminary data.</text>
</comment>
<organism evidence="1 2">
    <name type="scientific">Tritrichomonas musculus</name>
    <dbReference type="NCBI Taxonomy" id="1915356"/>
    <lineage>
        <taxon>Eukaryota</taxon>
        <taxon>Metamonada</taxon>
        <taxon>Parabasalia</taxon>
        <taxon>Tritrichomonadida</taxon>
        <taxon>Tritrichomonadidae</taxon>
        <taxon>Tritrichomonas</taxon>
    </lineage>
</organism>
<proteinExistence type="predicted"/>
<sequence length="995" mass="116728">MNREVSLVELRMILHSCLVKSEKILNQTLQKRHNRSIFVLSAFEQLRILLGRLLVILRWKKRTKIHCMNSKQIPQMALTISKDDYPKFPLLPPIKKINSTFYHIFCEFPIFSAPLRNQILFIPNTFVFQIPHYVKILNFKIGQNHFFLKTNEFTIVGNKFKDGYIVNNIDFLWPTKISIVGNMQSSIQSYLKCILDGNIKFSLREPEKLNKLILSLHKFYLIGQFAFISQELYKYRDDFSYEIIYVSDFELDIFFSEGYQPYNRFRLSLTENRIIFKSASTLYMDEPENVYLKLEKRKSMYEHFQPMKLRKFYEFSFTEFCPSNIQSILTEVRDYLVYTRMMIVFCLLQRSMVCLPFLNFVAEFTCKGSSLSCSSILLYFFNRPCILLTVDHRSGQIIFQNLGRLIYDLSIFQNDFGNEITTVTQFLKCFVITEVLIFHFNLMGRHFATLMTHSRVPFFIRDSHRWFFSLSFSFAPDFQVFFIIRPGTPDYYVMTNDFQLIKSTKLIEYMNINSIHRSISEAVSLNKVLLILLQLEKSLNENGCKIRRYEDRLTIFMDLLPKVQLKIKANGYWSLIFHRQSYPFNESGILTITGANITCRIAHRIIGIINNISELKTLMRKAETICGLTQFYKENDLSVYLGVQGYHIKLSMAPFRDHFTIGESGYFVSSSRSPLRIATDFSCRTFPFPINFSVFKKETFGVFLNTSLPSLIKYKSILDNKNWTISYLSGSDSFYLIYKKAVTLNIQMKPLQYFAVVIPNFGCSKFLQIPLSVFPLFFRLIKLTHHTYKIHITELESLKDRVAFFYDDFAMLSQLGFNVLPMQNETNISSSIMEANFSFRVRATIDVNGLSFACSDCPVLTKLLNKLQEKFGQINRNFFRSAFLHVCNVAKCEHHVANMSFFIIRQCLKQSWIKDINWTVFFNDMVVDIKNKKFDCSIQTQKSTIYIEVTKKGSRPIMIVSLPSNKSMTFNDTESFRHWFKQESASQQNNDSFVL</sequence>
<evidence type="ECO:0000313" key="2">
    <source>
        <dbReference type="Proteomes" id="UP001470230"/>
    </source>
</evidence>
<dbReference type="Proteomes" id="UP001470230">
    <property type="component" value="Unassembled WGS sequence"/>
</dbReference>
<accession>A0ABR2JUR0</accession>
<name>A0ABR2JUR0_9EUKA</name>
<evidence type="ECO:0000313" key="1">
    <source>
        <dbReference type="EMBL" id="KAK8882550.1"/>
    </source>
</evidence>
<keyword evidence="2" id="KW-1185">Reference proteome</keyword>